<dbReference type="RefSeq" id="WP_089895458.1">
    <property type="nucleotide sequence ID" value="NZ_FNGV01000020.1"/>
</dbReference>
<protein>
    <recommendedName>
        <fullName evidence="3">DUF3822 domain-containing protein</fullName>
    </recommendedName>
</protein>
<dbReference type="OrthoDB" id="658622at2"/>
<organism evidence="1 2">
    <name type="scientific">Kriegella aquimaris</name>
    <dbReference type="NCBI Taxonomy" id="192904"/>
    <lineage>
        <taxon>Bacteria</taxon>
        <taxon>Pseudomonadati</taxon>
        <taxon>Bacteroidota</taxon>
        <taxon>Flavobacteriia</taxon>
        <taxon>Flavobacteriales</taxon>
        <taxon>Flavobacteriaceae</taxon>
        <taxon>Kriegella</taxon>
    </lineage>
</organism>
<dbReference type="Proteomes" id="UP000199440">
    <property type="component" value="Unassembled WGS sequence"/>
</dbReference>
<dbReference type="Gene3D" id="3.30.420.260">
    <property type="match status" value="1"/>
</dbReference>
<dbReference type="EMBL" id="FNGV01000020">
    <property type="protein sequence ID" value="SDN03029.1"/>
    <property type="molecule type" value="Genomic_DNA"/>
</dbReference>
<dbReference type="AlphaFoldDB" id="A0A1G9Y1R5"/>
<dbReference type="Pfam" id="PF12864">
    <property type="entry name" value="DUF3822"/>
    <property type="match status" value="1"/>
</dbReference>
<dbReference type="CDD" id="cd24013">
    <property type="entry name" value="ASKHA_ATPase_BT3980-like"/>
    <property type="match status" value="1"/>
</dbReference>
<sequence>MIKKVNNNNGETTQNFHKLSIQVSLNGLSFCVLDTISNTILASESIFFKKQCTPYEVQKELQGVFKKNDVSQDRFSEIIVIHRNTLFSLVPKSLFDANELPNYLKFNAKILANDHLAYDEIDSYDMVNVYVPFVNINNYIYDMFGEFEFKHSGTVMVESLLNGHTHAKEPVCYVHVAEHQMDITVISEKKLLLYNSFEFGTKEDFIYYLLFTMEQLKLDTEQVQLKLFGAIDDDDDIYHLCYEYVKLISIFIPSSSSQYPVTDLGSASIDFTVLNAL</sequence>
<name>A0A1G9Y1R5_9FLAO</name>
<dbReference type="Gene3D" id="3.30.420.250">
    <property type="match status" value="1"/>
</dbReference>
<accession>A0A1G9Y1R5</accession>
<gene>
    <name evidence="1" type="ORF">SAMN04488514_12028</name>
</gene>
<keyword evidence="2" id="KW-1185">Reference proteome</keyword>
<dbReference type="STRING" id="192904.SAMN04488514_12028"/>
<dbReference type="InterPro" id="IPR024213">
    <property type="entry name" value="DUF3822"/>
</dbReference>
<proteinExistence type="predicted"/>
<evidence type="ECO:0000313" key="2">
    <source>
        <dbReference type="Proteomes" id="UP000199440"/>
    </source>
</evidence>
<evidence type="ECO:0008006" key="3">
    <source>
        <dbReference type="Google" id="ProtNLM"/>
    </source>
</evidence>
<evidence type="ECO:0000313" key="1">
    <source>
        <dbReference type="EMBL" id="SDN03029.1"/>
    </source>
</evidence>
<reference evidence="1 2" key="1">
    <citation type="submission" date="2016-10" db="EMBL/GenBank/DDBJ databases">
        <authorList>
            <person name="de Groot N.N."/>
        </authorList>
    </citation>
    <scope>NUCLEOTIDE SEQUENCE [LARGE SCALE GENOMIC DNA]</scope>
    <source>
        <strain evidence="1 2">DSM 19886</strain>
    </source>
</reference>